<keyword evidence="3" id="KW-1133">Transmembrane helix</keyword>
<evidence type="ECO:0000256" key="2">
    <source>
        <dbReference type="SAM" id="MobiDB-lite"/>
    </source>
</evidence>
<keyword evidence="1" id="KW-0175">Coiled coil</keyword>
<feature type="region of interest" description="Disordered" evidence="2">
    <location>
        <begin position="64"/>
        <end position="93"/>
    </location>
</feature>
<sequence length="146" mass="15540">MEETNLVIIALVALALLVVLVWYTLSNRLQAVNGRVHELQQKNEELTRLLEELQAQKVAAPAVAAEEKTPAQAEEAPAAAAAPETAKAAAEAAATEGELSPEIVAVIMAAVAACGYDPAAIRSIRPQQRHSRSHNWVMAGRLAGMR</sequence>
<evidence type="ECO:0008006" key="6">
    <source>
        <dbReference type="Google" id="ProtNLM"/>
    </source>
</evidence>
<reference evidence="4 5" key="1">
    <citation type="submission" date="2020-08" db="EMBL/GenBank/DDBJ databases">
        <authorList>
            <person name="Liu C."/>
            <person name="Sun Q."/>
        </authorList>
    </citation>
    <scope>NUCLEOTIDE SEQUENCE [LARGE SCALE GENOMIC DNA]</scope>
    <source>
        <strain evidence="4 5">NSJ-59</strain>
    </source>
</reference>
<keyword evidence="5" id="KW-1185">Reference proteome</keyword>
<name>A0ABR6VGM3_9FIRM</name>
<evidence type="ECO:0000256" key="1">
    <source>
        <dbReference type="SAM" id="Coils"/>
    </source>
</evidence>
<accession>A0ABR6VGM3</accession>
<evidence type="ECO:0000313" key="4">
    <source>
        <dbReference type="EMBL" id="MBC3536386.1"/>
    </source>
</evidence>
<organism evidence="4 5">
    <name type="scientific">Megasphaera hominis</name>
    <dbReference type="NCBI Taxonomy" id="159836"/>
    <lineage>
        <taxon>Bacteria</taxon>
        <taxon>Bacillati</taxon>
        <taxon>Bacillota</taxon>
        <taxon>Negativicutes</taxon>
        <taxon>Veillonellales</taxon>
        <taxon>Veillonellaceae</taxon>
        <taxon>Megasphaera</taxon>
    </lineage>
</organism>
<feature type="transmembrane region" description="Helical" evidence="3">
    <location>
        <begin position="6"/>
        <end position="25"/>
    </location>
</feature>
<dbReference type="RefSeq" id="WP_186502546.1">
    <property type="nucleotide sequence ID" value="NZ_JACOGK010000008.1"/>
</dbReference>
<keyword evidence="3" id="KW-0472">Membrane</keyword>
<dbReference type="Proteomes" id="UP000606870">
    <property type="component" value="Unassembled WGS sequence"/>
</dbReference>
<protein>
    <recommendedName>
        <fullName evidence="6">Oxaloacetate decarboxylase, gamma chain</fullName>
    </recommendedName>
</protein>
<proteinExistence type="predicted"/>
<evidence type="ECO:0000313" key="5">
    <source>
        <dbReference type="Proteomes" id="UP000606870"/>
    </source>
</evidence>
<dbReference type="EMBL" id="JACOGK010000008">
    <property type="protein sequence ID" value="MBC3536386.1"/>
    <property type="molecule type" value="Genomic_DNA"/>
</dbReference>
<keyword evidence="3" id="KW-0812">Transmembrane</keyword>
<evidence type="ECO:0000256" key="3">
    <source>
        <dbReference type="SAM" id="Phobius"/>
    </source>
</evidence>
<gene>
    <name evidence="4" type="ORF">H8J70_03860</name>
</gene>
<comment type="caution">
    <text evidence="4">The sequence shown here is derived from an EMBL/GenBank/DDBJ whole genome shotgun (WGS) entry which is preliminary data.</text>
</comment>
<feature type="coiled-coil region" evidence="1">
    <location>
        <begin position="29"/>
        <end position="59"/>
    </location>
</feature>